<dbReference type="PANTHER" id="PTHR43566:SF2">
    <property type="entry name" value="DUF4143 DOMAIN-CONTAINING PROTEIN"/>
    <property type="match status" value="1"/>
</dbReference>
<dbReference type="EMBL" id="JBBHLI010000004">
    <property type="protein sequence ID" value="MEK9501139.1"/>
    <property type="molecule type" value="Genomic_DNA"/>
</dbReference>
<dbReference type="PANTHER" id="PTHR43566">
    <property type="entry name" value="CONSERVED PROTEIN"/>
    <property type="match status" value="1"/>
</dbReference>
<comment type="caution">
    <text evidence="3">The sequence shown here is derived from an EMBL/GenBank/DDBJ whole genome shotgun (WGS) entry which is preliminary data.</text>
</comment>
<evidence type="ECO:0000313" key="4">
    <source>
        <dbReference type="Proteomes" id="UP001484239"/>
    </source>
</evidence>
<name>A0ABU9EAL1_9BACT</name>
<dbReference type="InterPro" id="IPR041682">
    <property type="entry name" value="AAA_14"/>
</dbReference>
<dbReference type="Pfam" id="PF13173">
    <property type="entry name" value="AAA_14"/>
    <property type="match status" value="1"/>
</dbReference>
<sequence length="406" mass="44239">MRRLDATGAVVIEGPKACGKTATARQQAASEVLLDVDETARKAVGFDPGLVLAGPTPRLIDEWQVEPAIWNHVRRAIDDRQTPGQFILTGSAVPADDATRHTGAGRLTRLRMRPMSLFESGASTGAISLRAALSAELEGGSRSELEADDLFELLCVGGWPGHLHRSMEAALQSNRDYLEEVRRVDISRVDGVARDPERVGRFIRSYARNTATNASMATIAADTAGDDGVLRNHTALEYAEALMRLMIVEDQPAWAPHLRSKSVLRQAPKRHLVDPSLAVAALRTGPDKLRQDLELFGFLFESMVVRDLRVYAQAADADVYHYRDNTGLEVDAVVASHAGPWAAFEVKLGGERWIEQGAETLLRFRDRVDADRSGEPALLAVIVGSGTYAHRRADGVWVLPIGVCGP</sequence>
<evidence type="ECO:0000313" key="3">
    <source>
        <dbReference type="EMBL" id="MEK9501139.1"/>
    </source>
</evidence>
<gene>
    <name evidence="3" type="ORF">WI372_09130</name>
</gene>
<dbReference type="Pfam" id="PF13635">
    <property type="entry name" value="DUF4143"/>
    <property type="match status" value="1"/>
</dbReference>
<dbReference type="InterPro" id="IPR025420">
    <property type="entry name" value="DUF4143"/>
</dbReference>
<evidence type="ECO:0000259" key="1">
    <source>
        <dbReference type="Pfam" id="PF13173"/>
    </source>
</evidence>
<feature type="domain" description="DUF4143" evidence="2">
    <location>
        <begin position="185"/>
        <end position="348"/>
    </location>
</feature>
<feature type="domain" description="AAA" evidence="1">
    <location>
        <begin position="9"/>
        <end position="119"/>
    </location>
</feature>
<organism evidence="3 4">
    <name type="scientific">Gaopeijia maritima</name>
    <dbReference type="NCBI Taxonomy" id="3119007"/>
    <lineage>
        <taxon>Bacteria</taxon>
        <taxon>Pseudomonadati</taxon>
        <taxon>Gemmatimonadota</taxon>
        <taxon>Longimicrobiia</taxon>
        <taxon>Gaopeijiales</taxon>
        <taxon>Gaopeijiaceae</taxon>
        <taxon>Gaopeijia</taxon>
    </lineage>
</organism>
<proteinExistence type="predicted"/>
<evidence type="ECO:0000259" key="2">
    <source>
        <dbReference type="Pfam" id="PF13635"/>
    </source>
</evidence>
<accession>A0ABU9EAL1</accession>
<reference evidence="3 4" key="1">
    <citation type="submission" date="2024-02" db="EMBL/GenBank/DDBJ databases">
        <title>A novel Gemmatimonadota bacterium.</title>
        <authorList>
            <person name="Du Z.-J."/>
            <person name="Ye Y.-Q."/>
        </authorList>
    </citation>
    <scope>NUCLEOTIDE SEQUENCE [LARGE SCALE GENOMIC DNA]</scope>
    <source>
        <strain evidence="3 4">DH-20</strain>
    </source>
</reference>
<protein>
    <submittedName>
        <fullName evidence="3">DUF4143 domain-containing protein</fullName>
    </submittedName>
</protein>
<dbReference type="Proteomes" id="UP001484239">
    <property type="component" value="Unassembled WGS sequence"/>
</dbReference>
<keyword evidence="4" id="KW-1185">Reference proteome</keyword>